<dbReference type="RefSeq" id="WP_186966066.1">
    <property type="nucleotide sequence ID" value="NZ_JACOOE010000001.1"/>
</dbReference>
<feature type="chain" id="PRO_5045164323" evidence="2">
    <location>
        <begin position="21"/>
        <end position="274"/>
    </location>
</feature>
<keyword evidence="2" id="KW-0732">Signal</keyword>
<keyword evidence="1 4" id="KW-0378">Hydrolase</keyword>
<evidence type="ECO:0000256" key="1">
    <source>
        <dbReference type="ARBA" id="ARBA00022801"/>
    </source>
</evidence>
<reference evidence="4 5" key="1">
    <citation type="submission" date="2020-08" db="EMBL/GenBank/DDBJ databases">
        <title>Genome public.</title>
        <authorList>
            <person name="Liu C."/>
            <person name="Sun Q."/>
        </authorList>
    </citation>
    <scope>NUCLEOTIDE SEQUENCE [LARGE SCALE GENOMIC DNA]</scope>
    <source>
        <strain evidence="4 5">M27</strain>
    </source>
</reference>
<feature type="domain" description="BD-FAE-like" evidence="3">
    <location>
        <begin position="58"/>
        <end position="156"/>
    </location>
</feature>
<dbReference type="GO" id="GO:0016787">
    <property type="term" value="F:hydrolase activity"/>
    <property type="evidence" value="ECO:0007669"/>
    <property type="project" value="UniProtKB-KW"/>
</dbReference>
<sequence>MLRYLLISLIFMSCAASIPAQQKNEIPVWQDKAVTAGSAYEPTMACYLPETPNGITVMICPGGGYDHLAITHEGHDLAPWFNAQGITYIVLKYRLPKDGVNYPLIDAQQAMIIVREHAKEWGIDKNKVGIMGCSAGGHLASLLATSCETEAMRPNFQILLYPVITMQANLTNSGTRNKLIGTNPTEEQIQKYSTDKRVNAQTPQAFLTLSSDDYGVRPANSLLYFESLLRYRIPVAMHIYPTGGHGWGFKDSFKYKSEWTAELQRWLKDGIVWK</sequence>
<feature type="signal peptide" evidence="2">
    <location>
        <begin position="1"/>
        <end position="20"/>
    </location>
</feature>
<protein>
    <submittedName>
        <fullName evidence="4">Alpha/beta hydrolase</fullName>
    </submittedName>
</protein>
<dbReference type="Pfam" id="PF20434">
    <property type="entry name" value="BD-FAE"/>
    <property type="match status" value="1"/>
</dbReference>
<comment type="caution">
    <text evidence="4">The sequence shown here is derived from an EMBL/GenBank/DDBJ whole genome shotgun (WGS) entry which is preliminary data.</text>
</comment>
<keyword evidence="5" id="KW-1185">Reference proteome</keyword>
<evidence type="ECO:0000259" key="3">
    <source>
        <dbReference type="Pfam" id="PF20434"/>
    </source>
</evidence>
<dbReference type="PANTHER" id="PTHR48081">
    <property type="entry name" value="AB HYDROLASE SUPERFAMILY PROTEIN C4A8.06C"/>
    <property type="match status" value="1"/>
</dbReference>
<evidence type="ECO:0000313" key="4">
    <source>
        <dbReference type="EMBL" id="MBC5603227.1"/>
    </source>
</evidence>
<name>A0ABR7C5Z6_9BACE</name>
<dbReference type="InterPro" id="IPR029058">
    <property type="entry name" value="AB_hydrolase_fold"/>
</dbReference>
<dbReference type="PANTHER" id="PTHR48081:SF6">
    <property type="entry name" value="PEPTIDASE S9 PROLYL OLIGOPEPTIDASE CATALYTIC DOMAIN-CONTAINING PROTEIN"/>
    <property type="match status" value="1"/>
</dbReference>
<dbReference type="Gene3D" id="3.40.50.1820">
    <property type="entry name" value="alpha/beta hydrolase"/>
    <property type="match status" value="1"/>
</dbReference>
<dbReference type="SUPFAM" id="SSF53474">
    <property type="entry name" value="alpha/beta-Hydrolases"/>
    <property type="match status" value="1"/>
</dbReference>
<dbReference type="EMBL" id="JACOOE010000001">
    <property type="protein sequence ID" value="MBC5603227.1"/>
    <property type="molecule type" value="Genomic_DNA"/>
</dbReference>
<dbReference type="InterPro" id="IPR049492">
    <property type="entry name" value="BD-FAE-like_dom"/>
</dbReference>
<gene>
    <name evidence="4" type="ORF">H8S67_00855</name>
</gene>
<evidence type="ECO:0000313" key="5">
    <source>
        <dbReference type="Proteomes" id="UP000600600"/>
    </source>
</evidence>
<organism evidence="4 5">
    <name type="scientific">Bacteroides difficilis</name>
    <dbReference type="NCBI Taxonomy" id="2763021"/>
    <lineage>
        <taxon>Bacteria</taxon>
        <taxon>Pseudomonadati</taxon>
        <taxon>Bacteroidota</taxon>
        <taxon>Bacteroidia</taxon>
        <taxon>Bacteroidales</taxon>
        <taxon>Bacteroidaceae</taxon>
        <taxon>Bacteroides</taxon>
    </lineage>
</organism>
<dbReference type="Proteomes" id="UP000600600">
    <property type="component" value="Unassembled WGS sequence"/>
</dbReference>
<accession>A0ABR7C5Z6</accession>
<proteinExistence type="predicted"/>
<dbReference type="InterPro" id="IPR050300">
    <property type="entry name" value="GDXG_lipolytic_enzyme"/>
</dbReference>
<evidence type="ECO:0000256" key="2">
    <source>
        <dbReference type="SAM" id="SignalP"/>
    </source>
</evidence>